<evidence type="ECO:0000313" key="2">
    <source>
        <dbReference type="Proteomes" id="UP000515871"/>
    </source>
</evidence>
<accession>A0ABX6SWC6</accession>
<organism evidence="1 2">
    <name type="scientific">Aeromicrobium senzhongii</name>
    <dbReference type="NCBI Taxonomy" id="2663859"/>
    <lineage>
        <taxon>Bacteria</taxon>
        <taxon>Bacillati</taxon>
        <taxon>Actinomycetota</taxon>
        <taxon>Actinomycetes</taxon>
        <taxon>Propionibacteriales</taxon>
        <taxon>Nocardioidaceae</taxon>
        <taxon>Aeromicrobium</taxon>
    </lineage>
</organism>
<dbReference type="InterPro" id="IPR007362">
    <property type="entry name" value="DUF429"/>
</dbReference>
<gene>
    <name evidence="1" type="ORF">H9L21_07255</name>
</gene>
<evidence type="ECO:0000313" key="1">
    <source>
        <dbReference type="EMBL" id="QNL95693.1"/>
    </source>
</evidence>
<name>A0ABX6SWC6_9ACTN</name>
<protein>
    <submittedName>
        <fullName evidence="1">DUF429 domain-containing protein</fullName>
    </submittedName>
</protein>
<dbReference type="EMBL" id="CP060587">
    <property type="protein sequence ID" value="QNL95693.1"/>
    <property type="molecule type" value="Genomic_DNA"/>
</dbReference>
<dbReference type="Proteomes" id="UP000515871">
    <property type="component" value="Chromosome"/>
</dbReference>
<keyword evidence="2" id="KW-1185">Reference proteome</keyword>
<dbReference type="RefSeq" id="WP_187411902.1">
    <property type="nucleotide sequence ID" value="NZ_CP060587.1"/>
</dbReference>
<proteinExistence type="predicted"/>
<sequence length="253" mass="27988">MNHVTWGLDVSTNKKKTAAVAIDWSVPGEARVVDVRHPLEAIAIAPLIAEHRESTWAVDVPFGWPDLFVALMAKRHDQPLPDDDLPRPGDWSVWRTKQVAQRRTDRFLTEHPAIRTRPLPASFQMLGATAAMWVLVEAELLRLGVAVDRSGSDGTVCETYPAAALSAWEFGKSKLAWPALQSNFPFLTADQDLVSRFFKSDDVCDAVVCALVARARDLDLTIPPPGEDAAAARREGWIHVTCEPSERLANHEP</sequence>
<reference evidence="1 2" key="1">
    <citation type="submission" date="2020-08" db="EMBL/GenBank/DDBJ databases">
        <title>Novel species in genus Aeromicrobium.</title>
        <authorList>
            <person name="Zhang G."/>
        </authorList>
    </citation>
    <scope>NUCLEOTIDE SEQUENCE [LARGE SCALE GENOMIC DNA]</scope>
    <source>
        <strain evidence="2">zg-629</strain>
    </source>
</reference>
<dbReference type="Pfam" id="PF04250">
    <property type="entry name" value="DUF429"/>
    <property type="match status" value="1"/>
</dbReference>